<comment type="caution">
    <text evidence="8">The sequence shown here is derived from an EMBL/GenBank/DDBJ whole genome shotgun (WGS) entry which is preliminary data.</text>
</comment>
<dbReference type="InterPro" id="IPR008811">
    <property type="entry name" value="Glycosyl_hydrolases_36"/>
</dbReference>
<name>A0A1R3IMJ8_COCAP</name>
<dbReference type="InterPro" id="IPR013785">
    <property type="entry name" value="Aldolase_TIM"/>
</dbReference>
<evidence type="ECO:0000256" key="2">
    <source>
        <dbReference type="ARBA" id="ARBA00012708"/>
    </source>
</evidence>
<reference evidence="8 9" key="1">
    <citation type="submission" date="2013-09" db="EMBL/GenBank/DDBJ databases">
        <title>Corchorus capsularis genome sequencing.</title>
        <authorList>
            <person name="Alam M."/>
            <person name="Haque M.S."/>
            <person name="Islam M.S."/>
            <person name="Emdad E.M."/>
            <person name="Islam M.M."/>
            <person name="Ahmed B."/>
            <person name="Halim A."/>
            <person name="Hossen Q.M.M."/>
            <person name="Hossain M.Z."/>
            <person name="Ahmed R."/>
            <person name="Khan M.M."/>
            <person name="Islam R."/>
            <person name="Rashid M.M."/>
            <person name="Khan S.A."/>
            <person name="Rahman M.S."/>
            <person name="Alam M."/>
        </authorList>
    </citation>
    <scope>NUCLEOTIDE SEQUENCE [LARGE SCALE GENOMIC DNA]</scope>
    <source>
        <strain evidence="9">cv. CVL-1</strain>
        <tissue evidence="8">Whole seedling</tissue>
    </source>
</reference>
<evidence type="ECO:0000256" key="5">
    <source>
        <dbReference type="ARBA" id="ARBA00023277"/>
    </source>
</evidence>
<dbReference type="FunFam" id="3.20.20.70:FF:000129">
    <property type="entry name" value="Probable galactinol--sucrose galactosyltransferase 1"/>
    <property type="match status" value="2"/>
</dbReference>
<evidence type="ECO:0000256" key="4">
    <source>
        <dbReference type="ARBA" id="ARBA00022679"/>
    </source>
</evidence>
<evidence type="ECO:0000256" key="3">
    <source>
        <dbReference type="ARBA" id="ARBA00022676"/>
    </source>
</evidence>
<evidence type="ECO:0000313" key="9">
    <source>
        <dbReference type="Proteomes" id="UP000188268"/>
    </source>
</evidence>
<dbReference type="STRING" id="210143.A0A1R3IMJ8"/>
<gene>
    <name evidence="8" type="ORF">CCACVL1_11159</name>
</gene>
<protein>
    <recommendedName>
        <fullName evidence="2">galactinol--sucrose galactosyltransferase</fullName>
        <ecNumber evidence="2">2.4.1.82</ecNumber>
    </recommendedName>
</protein>
<sequence>MSVGAGICLSDGKLTVFGNSILHHVHHNVVLTPASSDNANANGAFIGVTSDHKGSTTLFPLGKLEGLRFMCVFRYKFWWMTQLMGASGKDIPFETQFLLVEVPGHPDGSRDEAQPSVIYAVFLPIIEGDFRAVLQGNEHNEIEICLESGDPGVDKFEGSHLVFVSAGTDPYDVITNSVKTVEKHLQTFSHREEKKMPDILNWFGWCTWDAFYTNVTAEGLKQGLESLDKGGTPPKFVIIDDGWQSVGMDPTGIEYRSDYSANFAERLIHIKENHKFQKDGKEGHRVDDPALGLGYVVSEMKERHNLKYVYVWHAITGYWGGVKPGIVEMEPYEPKLQYPIPSPGVQSNEYCEVLQSITRNGVGLVNPEKVSDFYNDLHSYLASAGIDGVKVDAQSILETLGAGHGGRVKLTRKFYQALEASISSNFHDNGIIACMSHNTDTLYSAKKTAVMRASDDFFPRDPASHTIHIASVAYNTVFIGEFMQPDWDMFHSLHPMAEYHGAARAVGGCAIYVSDRPGHHDFDLLKKLVLPDGSVLRAKLPGRPTRDCLFSDPVRDGKSLLKIWNVNEFTGVIGVFNCQGAGWCGVRKKMVSHEDQPGAGNAIISGVIRARDVEYLRQVAVAEAEDGCTWTGDTILYSHRAGEVAYVPRNASVCVTLKPREYEVYTVVPVKVALNGAKFAPIGLIKMFNSGGAIKELKYDDQGTSIRISMRVEGCGVFGAYASTQPQTTLLDSHQVEFEYEGGSDALGIQYVAENGRESNGPDLMMDGRIKNIWCGGTGQFVDVMEMDGANWEKMSEDGKLMVSGNCILHDVPDNVLLTPAFPNGAFLGVVSDHIGSRRVFPIGTLLGLRFMCVFRFKMWWMTQRMGTCGQDIPFETQFLIVEARDGSHFDIANDRDESAVYAVFLPILEGDFRAVLQGNQRNELEICLESGDPAVDEFEGSHLVFVATGSHPFDVITTAVKSVEKHLQTFSHREKKTMPDMLNWFGWCTWDAFYTNVSSENLKQGLDSLEKGGIPPKFVIIDDGWQSVAMDPNGTEFIADNAANFANRLTHIKESHKFQKDGKEGHRVEDPALGLGHIVTEIKEKHALKYAYVWHAITGYWGGVRPDVAEMEHYESKLAYPISSPGVESNEPDQALDSIIKNGLGLVNPEKVFNFYDELHSYLASAGIDGVKVDVQNILETLGAGHGGRVKLARKYHQALEASIARNFRNNDIISCMSHNTDGLYSAKRTAVIRASDDFWPRDPASHTIHIASVAYNTVFLGEFMQPDWDMFHSLHPMAEYHGAARAVGGCAVYVSDKPGQHDFKLLQKLVLPDGSILRAKLPGRPTRDCLFNDPARDGKSLLKIWNLNEFTGVIGVFNCQGAGWCKVGKSNVIHDLQPGTISGHVRARDVDYLPKVANDGWNGDSVIYSHLGGEVNYLPNNASMPITLKAREYEVFTVTPVKILSNGSKFAPIGLIKMFNSGGAIKDLRYDNSGSGSGSSAKIDLKVGGSGVFGAYSSSPPKRIRVDSEQVDFEYEDGSGLVTLSLRVAQEELYHWSITIEL</sequence>
<evidence type="ECO:0000256" key="6">
    <source>
        <dbReference type="ARBA" id="ARBA00025404"/>
    </source>
</evidence>
<dbReference type="EMBL" id="AWWV01009829">
    <property type="protein sequence ID" value="OMO83814.1"/>
    <property type="molecule type" value="Genomic_DNA"/>
</dbReference>
<dbReference type="PANTHER" id="PTHR31268:SF29">
    <property type="entry name" value="GALACTINOL--SUCROSE GALACTOSYLTRANSFERASE 1-RELATED"/>
    <property type="match status" value="1"/>
</dbReference>
<dbReference type="GO" id="GO:0047274">
    <property type="term" value="F:galactinol-sucrose galactosyltransferase activity"/>
    <property type="evidence" value="ECO:0007669"/>
    <property type="project" value="UniProtKB-EC"/>
</dbReference>
<comment type="similarity">
    <text evidence="1">Belongs to the glycosyl hydrolases 36 family.</text>
</comment>
<keyword evidence="4" id="KW-0808">Transferase</keyword>
<dbReference type="SUPFAM" id="SSF51445">
    <property type="entry name" value="(Trans)glycosidases"/>
    <property type="match status" value="2"/>
</dbReference>
<dbReference type="Proteomes" id="UP000188268">
    <property type="component" value="Unassembled WGS sequence"/>
</dbReference>
<keyword evidence="9" id="KW-1185">Reference proteome</keyword>
<dbReference type="Gramene" id="OMO83814">
    <property type="protein sequence ID" value="OMO83814"/>
    <property type="gene ID" value="CCACVL1_11159"/>
</dbReference>
<dbReference type="InterPro" id="IPR017853">
    <property type="entry name" value="GH"/>
</dbReference>
<accession>A0A1R3IMJ8</accession>
<organism evidence="8 9">
    <name type="scientific">Corchorus capsularis</name>
    <name type="common">Jute</name>
    <dbReference type="NCBI Taxonomy" id="210143"/>
    <lineage>
        <taxon>Eukaryota</taxon>
        <taxon>Viridiplantae</taxon>
        <taxon>Streptophyta</taxon>
        <taxon>Embryophyta</taxon>
        <taxon>Tracheophyta</taxon>
        <taxon>Spermatophyta</taxon>
        <taxon>Magnoliopsida</taxon>
        <taxon>eudicotyledons</taxon>
        <taxon>Gunneridae</taxon>
        <taxon>Pentapetalae</taxon>
        <taxon>rosids</taxon>
        <taxon>malvids</taxon>
        <taxon>Malvales</taxon>
        <taxon>Malvaceae</taxon>
        <taxon>Grewioideae</taxon>
        <taxon>Apeibeae</taxon>
        <taxon>Corchorus</taxon>
    </lineage>
</organism>
<dbReference type="OMA" id="MANERIH"/>
<dbReference type="EC" id="2.4.1.82" evidence="2"/>
<dbReference type="PANTHER" id="PTHR31268">
    <property type="match status" value="1"/>
</dbReference>
<dbReference type="Pfam" id="PF05691">
    <property type="entry name" value="Raffinose_syn"/>
    <property type="match status" value="2"/>
</dbReference>
<dbReference type="Gene3D" id="3.20.20.70">
    <property type="entry name" value="Aldolase class I"/>
    <property type="match status" value="2"/>
</dbReference>
<dbReference type="OrthoDB" id="4664297at2759"/>
<comment type="function">
    <text evidence="6">Transglycosidase operating by a ping-pong reaction mechanism. Involved in the synthesis of raffinose, a major soluble carbohydrate in seeds, roots and tubers.</text>
</comment>
<evidence type="ECO:0000313" key="8">
    <source>
        <dbReference type="EMBL" id="OMO83814.1"/>
    </source>
</evidence>
<keyword evidence="5" id="KW-0119">Carbohydrate metabolism</keyword>
<evidence type="ECO:0000256" key="1">
    <source>
        <dbReference type="ARBA" id="ARBA00007240"/>
    </source>
</evidence>
<proteinExistence type="inferred from homology"/>
<evidence type="ECO:0000256" key="7">
    <source>
        <dbReference type="ARBA" id="ARBA00049426"/>
    </source>
</evidence>
<comment type="catalytic activity">
    <reaction evidence="7">
        <text>alpha-D-galactosyl-(1-&gt;3)-1D-myo-inositol + sucrose = raffinose + myo-inositol</text>
        <dbReference type="Rhea" id="RHEA:20161"/>
        <dbReference type="ChEBI" id="CHEBI:16634"/>
        <dbReference type="ChEBI" id="CHEBI:17268"/>
        <dbReference type="ChEBI" id="CHEBI:17505"/>
        <dbReference type="ChEBI" id="CHEBI:17992"/>
        <dbReference type="EC" id="2.4.1.82"/>
    </reaction>
</comment>
<keyword evidence="3" id="KW-0328">Glycosyltransferase</keyword>